<evidence type="ECO:0000313" key="6">
    <source>
        <dbReference type="EMBL" id="KMT65165.1"/>
    </source>
</evidence>
<evidence type="ECO:0000256" key="4">
    <source>
        <dbReference type="ARBA" id="ARBA00023239"/>
    </source>
</evidence>
<evidence type="ECO:0000259" key="5">
    <source>
        <dbReference type="PROSITE" id="PS51891"/>
    </source>
</evidence>
<dbReference type="Gene3D" id="3.90.1590.10">
    <property type="entry name" value="glutathione-dependent formaldehyde- activating enzyme (gfa)"/>
    <property type="match status" value="1"/>
</dbReference>
<dbReference type="GO" id="GO:0046872">
    <property type="term" value="F:metal ion binding"/>
    <property type="evidence" value="ECO:0007669"/>
    <property type="project" value="UniProtKB-KW"/>
</dbReference>
<dbReference type="PANTHER" id="PTHR33337">
    <property type="entry name" value="GFA DOMAIN-CONTAINING PROTEIN"/>
    <property type="match status" value="1"/>
</dbReference>
<dbReference type="AlphaFoldDB" id="A0A0J8GQT3"/>
<dbReference type="SUPFAM" id="SSF51316">
    <property type="entry name" value="Mss4-like"/>
    <property type="match status" value="1"/>
</dbReference>
<protein>
    <submittedName>
        <fullName evidence="6">Aldehyde-activating protein</fullName>
    </submittedName>
</protein>
<proteinExistence type="inferred from homology"/>
<dbReference type="Pfam" id="PF04828">
    <property type="entry name" value="GFA"/>
    <property type="match status" value="1"/>
</dbReference>
<dbReference type="EMBL" id="LAZL01000015">
    <property type="protein sequence ID" value="KMT65165.1"/>
    <property type="molecule type" value="Genomic_DNA"/>
</dbReference>
<evidence type="ECO:0000256" key="1">
    <source>
        <dbReference type="ARBA" id="ARBA00005495"/>
    </source>
</evidence>
<keyword evidence="4" id="KW-0456">Lyase</keyword>
<reference evidence="6 7" key="1">
    <citation type="submission" date="2015-04" db="EMBL/GenBank/DDBJ databases">
        <title>Draft Genome Sequence of the Novel Agar-Digesting Marine Bacterium Q1.</title>
        <authorList>
            <person name="Li Y."/>
            <person name="Li D."/>
            <person name="Chen G."/>
            <person name="Du Z."/>
        </authorList>
    </citation>
    <scope>NUCLEOTIDE SEQUENCE [LARGE SCALE GENOMIC DNA]</scope>
    <source>
        <strain evidence="6 7">Q1</strain>
    </source>
</reference>
<comment type="caution">
    <text evidence="6">The sequence shown here is derived from an EMBL/GenBank/DDBJ whole genome shotgun (WGS) entry which is preliminary data.</text>
</comment>
<sequence>MQGKGKCLCGLVELEVEYASNEVAACHCSMCRNWSGGPMLAIDCADAVKISGESNVVRYQSSEWAQRGFCGKCGTHLFYFLVPNNQYHLPVGLLTSGGDYKLTHQIFIDEKPEYYEFKNETHNMTGAEVFAHFESGE</sequence>
<dbReference type="OrthoDB" id="4188830at2"/>
<dbReference type="InterPro" id="IPR011057">
    <property type="entry name" value="Mss4-like_sf"/>
</dbReference>
<evidence type="ECO:0000313" key="7">
    <source>
        <dbReference type="Proteomes" id="UP000037600"/>
    </source>
</evidence>
<keyword evidence="2" id="KW-0479">Metal-binding</keyword>
<dbReference type="Proteomes" id="UP000037600">
    <property type="component" value="Unassembled WGS sequence"/>
</dbReference>
<dbReference type="STRING" id="1513271.XM47_10535"/>
<evidence type="ECO:0000256" key="2">
    <source>
        <dbReference type="ARBA" id="ARBA00022723"/>
    </source>
</evidence>
<dbReference type="PROSITE" id="PS51891">
    <property type="entry name" value="CENP_V_GFA"/>
    <property type="match status" value="1"/>
</dbReference>
<dbReference type="RefSeq" id="WP_048692320.1">
    <property type="nucleotide sequence ID" value="NZ_KQ130490.1"/>
</dbReference>
<comment type="similarity">
    <text evidence="1">Belongs to the Gfa family.</text>
</comment>
<evidence type="ECO:0000256" key="3">
    <source>
        <dbReference type="ARBA" id="ARBA00022833"/>
    </source>
</evidence>
<organism evidence="6 7">
    <name type="scientific">Catenovulum maritimum</name>
    <dbReference type="NCBI Taxonomy" id="1513271"/>
    <lineage>
        <taxon>Bacteria</taxon>
        <taxon>Pseudomonadati</taxon>
        <taxon>Pseudomonadota</taxon>
        <taxon>Gammaproteobacteria</taxon>
        <taxon>Alteromonadales</taxon>
        <taxon>Alteromonadaceae</taxon>
        <taxon>Catenovulum</taxon>
    </lineage>
</organism>
<gene>
    <name evidence="6" type="ORF">XM47_10535</name>
</gene>
<dbReference type="PATRIC" id="fig|1513271.3.peg.2144"/>
<feature type="domain" description="CENP-V/GFA" evidence="5">
    <location>
        <begin position="1"/>
        <end position="116"/>
    </location>
</feature>
<keyword evidence="7" id="KW-1185">Reference proteome</keyword>
<dbReference type="PANTHER" id="PTHR33337:SF40">
    <property type="entry name" value="CENP-V_GFA DOMAIN-CONTAINING PROTEIN-RELATED"/>
    <property type="match status" value="1"/>
</dbReference>
<keyword evidence="3" id="KW-0862">Zinc</keyword>
<dbReference type="GO" id="GO:0016846">
    <property type="term" value="F:carbon-sulfur lyase activity"/>
    <property type="evidence" value="ECO:0007669"/>
    <property type="project" value="InterPro"/>
</dbReference>
<dbReference type="InterPro" id="IPR006913">
    <property type="entry name" value="CENP-V/GFA"/>
</dbReference>
<name>A0A0J8GQT3_9ALTE</name>
<accession>A0A0J8GQT3</accession>